<dbReference type="RefSeq" id="XP_007403689.1">
    <property type="nucleotide sequence ID" value="XM_007403627.1"/>
</dbReference>
<name>F4R466_MELLP</name>
<evidence type="ECO:0000256" key="2">
    <source>
        <dbReference type="ARBA" id="ARBA00005619"/>
    </source>
</evidence>
<dbReference type="Gene3D" id="3.40.50.300">
    <property type="entry name" value="P-loop containing nucleotide triphosphate hydrolases"/>
    <property type="match status" value="1"/>
</dbReference>
<evidence type="ECO:0000256" key="1">
    <source>
        <dbReference type="ARBA" id="ARBA00004389"/>
    </source>
</evidence>
<protein>
    <recommendedName>
        <fullName evidence="3">Signal recognition particle receptor subunit beta</fullName>
    </recommendedName>
</protein>
<keyword evidence="13" id="KW-1185">Reference proteome</keyword>
<keyword evidence="5" id="KW-0547">Nucleotide-binding</keyword>
<feature type="transmembrane region" description="Helical" evidence="11">
    <location>
        <begin position="15"/>
        <end position="36"/>
    </location>
</feature>
<evidence type="ECO:0000256" key="6">
    <source>
        <dbReference type="ARBA" id="ARBA00022824"/>
    </source>
</evidence>
<dbReference type="InParanoid" id="F4R466"/>
<dbReference type="KEGG" id="mlr:MELLADRAFT_101271"/>
<comment type="subcellular location">
    <subcellularLocation>
        <location evidence="1">Endoplasmic reticulum membrane</location>
        <topology evidence="1">Single-pass membrane protein</topology>
    </subcellularLocation>
</comment>
<dbReference type="STRING" id="747676.F4R466"/>
<evidence type="ECO:0000256" key="8">
    <source>
        <dbReference type="ARBA" id="ARBA00023134"/>
    </source>
</evidence>
<evidence type="ECO:0000256" key="7">
    <source>
        <dbReference type="ARBA" id="ARBA00022989"/>
    </source>
</evidence>
<proteinExistence type="inferred from homology"/>
<dbReference type="OrthoDB" id="41266at2759"/>
<evidence type="ECO:0000256" key="10">
    <source>
        <dbReference type="ARBA" id="ARBA00023170"/>
    </source>
</evidence>
<evidence type="ECO:0000256" key="11">
    <source>
        <dbReference type="SAM" id="Phobius"/>
    </source>
</evidence>
<keyword evidence="6" id="KW-0256">Endoplasmic reticulum</keyword>
<keyword evidence="4 11" id="KW-0812">Transmembrane</keyword>
<sequence>MFQSDLISSRALSPYSLPSIIIGILLFSLICLRFLLFPNRTNRGGKSEDQVIVLTGPMSSGKTKLWSRLVYGSDTIETMSSMVINSALIREPSMMNSNQTKCDSTNVEKRSDVTNTKVLTCIDTPAHPRLRAEALASHLINSNRVIFVIDTQVGLSGKGLRDTGDSLNLVLSYLLLLSYQRSNIQLPQLAIYLNSSAPSSKISLQPDRTEKTIPKINAALNKELNRRRIGSTTTTGASSSFYMSSASARLEAIEAIPATQQQTFWSAFTRLFKPESIKGLSRDGSSEFYTLPDEEGELMRLLDDEEDQMIGVDKSLNGFERYEKLSGHQIQWIVSTPSDPHGLKEIWTWIKET</sequence>
<dbReference type="Proteomes" id="UP000001072">
    <property type="component" value="Unassembled WGS sequence"/>
</dbReference>
<evidence type="ECO:0000313" key="13">
    <source>
        <dbReference type="Proteomes" id="UP000001072"/>
    </source>
</evidence>
<dbReference type="AlphaFoldDB" id="F4R466"/>
<evidence type="ECO:0000256" key="4">
    <source>
        <dbReference type="ARBA" id="ARBA00022692"/>
    </source>
</evidence>
<dbReference type="Pfam" id="PF09439">
    <property type="entry name" value="SRPRB"/>
    <property type="match status" value="1"/>
</dbReference>
<keyword evidence="10" id="KW-0675">Receptor</keyword>
<dbReference type="eggNOG" id="KOG0090">
    <property type="taxonomic scope" value="Eukaryota"/>
</dbReference>
<evidence type="ECO:0000313" key="12">
    <source>
        <dbReference type="EMBL" id="EGG12751.1"/>
    </source>
</evidence>
<keyword evidence="7 11" id="KW-1133">Transmembrane helix</keyword>
<dbReference type="GO" id="GO:0005789">
    <property type="term" value="C:endoplasmic reticulum membrane"/>
    <property type="evidence" value="ECO:0007669"/>
    <property type="project" value="UniProtKB-SubCell"/>
</dbReference>
<dbReference type="SUPFAM" id="SSF52540">
    <property type="entry name" value="P-loop containing nucleoside triphosphate hydrolases"/>
    <property type="match status" value="1"/>
</dbReference>
<dbReference type="HOGENOM" id="CLU_811676_0_0_1"/>
<dbReference type="GO" id="GO:0005525">
    <property type="term" value="F:GTP binding"/>
    <property type="evidence" value="ECO:0007669"/>
    <property type="project" value="UniProtKB-KW"/>
</dbReference>
<reference evidence="13" key="1">
    <citation type="journal article" date="2011" name="Proc. Natl. Acad. Sci. U.S.A.">
        <title>Obligate biotrophy features unraveled by the genomic analysis of rust fungi.</title>
        <authorList>
            <person name="Duplessis S."/>
            <person name="Cuomo C.A."/>
            <person name="Lin Y.-C."/>
            <person name="Aerts A."/>
            <person name="Tisserant E."/>
            <person name="Veneault-Fourrey C."/>
            <person name="Joly D.L."/>
            <person name="Hacquard S."/>
            <person name="Amselem J."/>
            <person name="Cantarel B.L."/>
            <person name="Chiu R."/>
            <person name="Coutinho P.M."/>
            <person name="Feau N."/>
            <person name="Field M."/>
            <person name="Frey P."/>
            <person name="Gelhaye E."/>
            <person name="Goldberg J."/>
            <person name="Grabherr M.G."/>
            <person name="Kodira C.D."/>
            <person name="Kohler A."/>
            <person name="Kuees U."/>
            <person name="Lindquist E.A."/>
            <person name="Lucas S.M."/>
            <person name="Mago R."/>
            <person name="Mauceli E."/>
            <person name="Morin E."/>
            <person name="Murat C."/>
            <person name="Pangilinan J.L."/>
            <person name="Park R."/>
            <person name="Pearson M."/>
            <person name="Quesneville H."/>
            <person name="Rouhier N."/>
            <person name="Sakthikumar S."/>
            <person name="Salamov A.A."/>
            <person name="Schmutz J."/>
            <person name="Selles B."/>
            <person name="Shapiro H."/>
            <person name="Tanguay P."/>
            <person name="Tuskan G.A."/>
            <person name="Henrissat B."/>
            <person name="Van de Peer Y."/>
            <person name="Rouze P."/>
            <person name="Ellis J.G."/>
            <person name="Dodds P.N."/>
            <person name="Schein J.E."/>
            <person name="Zhong S."/>
            <person name="Hamelin R.C."/>
            <person name="Grigoriev I.V."/>
            <person name="Szabo L.J."/>
            <person name="Martin F."/>
        </authorList>
    </citation>
    <scope>NUCLEOTIDE SEQUENCE [LARGE SCALE GENOMIC DNA]</scope>
    <source>
        <strain evidence="13">98AG31 / pathotype 3-4-7</strain>
    </source>
</reference>
<dbReference type="GeneID" id="18921322"/>
<keyword evidence="8" id="KW-0342">GTP-binding</keyword>
<dbReference type="VEuPathDB" id="FungiDB:MELLADRAFT_101271"/>
<dbReference type="EMBL" id="GL883090">
    <property type="protein sequence ID" value="EGG12751.1"/>
    <property type="molecule type" value="Genomic_DNA"/>
</dbReference>
<evidence type="ECO:0000256" key="5">
    <source>
        <dbReference type="ARBA" id="ARBA00022741"/>
    </source>
</evidence>
<dbReference type="InterPro" id="IPR027417">
    <property type="entry name" value="P-loop_NTPase"/>
</dbReference>
<organism evidence="13">
    <name type="scientific">Melampsora larici-populina (strain 98AG31 / pathotype 3-4-7)</name>
    <name type="common">Poplar leaf rust fungus</name>
    <dbReference type="NCBI Taxonomy" id="747676"/>
    <lineage>
        <taxon>Eukaryota</taxon>
        <taxon>Fungi</taxon>
        <taxon>Dikarya</taxon>
        <taxon>Basidiomycota</taxon>
        <taxon>Pucciniomycotina</taxon>
        <taxon>Pucciniomycetes</taxon>
        <taxon>Pucciniales</taxon>
        <taxon>Melampsoraceae</taxon>
        <taxon>Melampsora</taxon>
    </lineage>
</organism>
<comment type="similarity">
    <text evidence="2">Belongs to the SRP receptor beta subunit family.</text>
</comment>
<accession>F4R466</accession>
<evidence type="ECO:0000256" key="9">
    <source>
        <dbReference type="ARBA" id="ARBA00023136"/>
    </source>
</evidence>
<gene>
    <name evidence="12" type="ORF">MELLADRAFT_101271</name>
</gene>
<keyword evidence="9 11" id="KW-0472">Membrane</keyword>
<dbReference type="InterPro" id="IPR019009">
    <property type="entry name" value="SRP_receptor_beta_su"/>
</dbReference>
<evidence type="ECO:0000256" key="3">
    <source>
        <dbReference type="ARBA" id="ARBA00020256"/>
    </source>
</evidence>